<evidence type="ECO:0000256" key="4">
    <source>
        <dbReference type="ARBA" id="ARBA00022692"/>
    </source>
</evidence>
<feature type="transmembrane region" description="Helical" evidence="7">
    <location>
        <begin position="176"/>
        <end position="194"/>
    </location>
</feature>
<feature type="transmembrane region" description="Helical" evidence="7">
    <location>
        <begin position="134"/>
        <end position="156"/>
    </location>
</feature>
<feature type="transmembrane region" description="Helical" evidence="7">
    <location>
        <begin position="206"/>
        <end position="227"/>
    </location>
</feature>
<dbReference type="EMBL" id="RCOR01000050">
    <property type="protein sequence ID" value="RSN67057.1"/>
    <property type="molecule type" value="Genomic_DNA"/>
</dbReference>
<dbReference type="PANTHER" id="PTHR43549">
    <property type="entry name" value="MULTIDRUG RESISTANCE PROTEIN YPNP-RELATED"/>
    <property type="match status" value="1"/>
</dbReference>
<dbReference type="InterPro" id="IPR048279">
    <property type="entry name" value="MdtK-like"/>
</dbReference>
<feature type="transmembrane region" description="Helical" evidence="7">
    <location>
        <begin position="93"/>
        <end position="113"/>
    </location>
</feature>
<feature type="transmembrane region" description="Helical" evidence="7">
    <location>
        <begin position="304"/>
        <end position="331"/>
    </location>
</feature>
<evidence type="ECO:0000313" key="8">
    <source>
        <dbReference type="EMBL" id="RSN67057.1"/>
    </source>
</evidence>
<dbReference type="GO" id="GO:0015297">
    <property type="term" value="F:antiporter activity"/>
    <property type="evidence" value="ECO:0007669"/>
    <property type="project" value="InterPro"/>
</dbReference>
<name>A0A429FZR1_9CREN</name>
<gene>
    <name evidence="8" type="ORF">D9Q81_09270</name>
</gene>
<evidence type="ECO:0000256" key="6">
    <source>
        <dbReference type="ARBA" id="ARBA00023136"/>
    </source>
</evidence>
<feature type="transmembrane region" description="Helical" evidence="7">
    <location>
        <begin position="352"/>
        <end position="375"/>
    </location>
</feature>
<keyword evidence="5 7" id="KW-1133">Transmembrane helix</keyword>
<reference evidence="8 9" key="1">
    <citation type="submission" date="2018-10" db="EMBL/GenBank/DDBJ databases">
        <title>Co-occurring genomic capacity for anaerobic methane metabolism and dissimilatory sulfite reduction discovered in the Korarchaeota.</title>
        <authorList>
            <person name="Mckay L.J."/>
            <person name="Dlakic M."/>
            <person name="Fields M.W."/>
            <person name="Delmont T.O."/>
            <person name="Eren A.M."/>
            <person name="Jay Z.J."/>
            <person name="Klingelsmith K.B."/>
            <person name="Rusch D.B."/>
            <person name="Inskeep W.P."/>
        </authorList>
    </citation>
    <scope>NUCLEOTIDE SEQUENCE [LARGE SCALE GENOMIC DNA]</scope>
    <source>
        <strain evidence="8 9">WS</strain>
    </source>
</reference>
<dbReference type="Pfam" id="PF01554">
    <property type="entry name" value="MatE"/>
    <property type="match status" value="2"/>
</dbReference>
<dbReference type="PIRSF" id="PIRSF006603">
    <property type="entry name" value="DinF"/>
    <property type="match status" value="1"/>
</dbReference>
<evidence type="ECO:0000256" key="1">
    <source>
        <dbReference type="ARBA" id="ARBA00004651"/>
    </source>
</evidence>
<evidence type="ECO:0000256" key="7">
    <source>
        <dbReference type="SAM" id="Phobius"/>
    </source>
</evidence>
<dbReference type="InterPro" id="IPR002528">
    <property type="entry name" value="MATE_fam"/>
</dbReference>
<evidence type="ECO:0000256" key="3">
    <source>
        <dbReference type="ARBA" id="ARBA00022475"/>
    </source>
</evidence>
<dbReference type="CDD" id="cd13142">
    <property type="entry name" value="MATE_like_12"/>
    <property type="match status" value="1"/>
</dbReference>
<feature type="transmembrane region" description="Helical" evidence="7">
    <location>
        <begin position="395"/>
        <end position="415"/>
    </location>
</feature>
<dbReference type="PANTHER" id="PTHR43549:SF2">
    <property type="entry name" value="MULTIDRUG RESISTANCE PROTEIN NORM-RELATED"/>
    <property type="match status" value="1"/>
</dbReference>
<feature type="transmembrane region" description="Helical" evidence="7">
    <location>
        <begin position="427"/>
        <end position="445"/>
    </location>
</feature>
<feature type="transmembrane region" description="Helical" evidence="7">
    <location>
        <begin position="451"/>
        <end position="474"/>
    </location>
</feature>
<keyword evidence="2" id="KW-0813">Transport</keyword>
<keyword evidence="3" id="KW-1003">Cell membrane</keyword>
<dbReference type="InterPro" id="IPR052031">
    <property type="entry name" value="Membrane_Transporter-Flippase"/>
</dbReference>
<keyword evidence="4 7" id="KW-0812">Transmembrane</keyword>
<dbReference type="AlphaFoldDB" id="A0A429FZR1"/>
<protein>
    <submittedName>
        <fullName evidence="8">MATE family efflux transporter</fullName>
    </submittedName>
</protein>
<feature type="transmembrane region" description="Helical" evidence="7">
    <location>
        <begin position="277"/>
        <end position="298"/>
    </location>
</feature>
<dbReference type="NCBIfam" id="TIGR00797">
    <property type="entry name" value="matE"/>
    <property type="match status" value="1"/>
</dbReference>
<keyword evidence="6 7" id="KW-0472">Membrane</keyword>
<comment type="caution">
    <text evidence="8">The sequence shown here is derived from an EMBL/GenBank/DDBJ whole genome shotgun (WGS) entry which is preliminary data.</text>
</comment>
<evidence type="ECO:0000256" key="5">
    <source>
        <dbReference type="ARBA" id="ARBA00022989"/>
    </source>
</evidence>
<accession>A0A429FZR1</accession>
<organism evidence="8 9">
    <name type="scientific">Candidatus Korarchaeum cryptofilum</name>
    <dbReference type="NCBI Taxonomy" id="498846"/>
    <lineage>
        <taxon>Archaea</taxon>
        <taxon>Thermoproteota</taxon>
        <taxon>Candidatus Korarchaeia</taxon>
        <taxon>Candidatus Korarchaeales</taxon>
        <taxon>Candidatus Korarchaeaceae</taxon>
        <taxon>Candidatus Korarchaeum</taxon>
    </lineage>
</organism>
<comment type="subcellular location">
    <subcellularLocation>
        <location evidence="1">Cell membrane</location>
        <topology evidence="1">Multi-pass membrane protein</topology>
    </subcellularLocation>
</comment>
<dbReference type="Proteomes" id="UP000278149">
    <property type="component" value="Unassembled WGS sequence"/>
</dbReference>
<dbReference type="GO" id="GO:0005886">
    <property type="term" value="C:plasma membrane"/>
    <property type="evidence" value="ECO:0007669"/>
    <property type="project" value="UniProtKB-SubCell"/>
</dbReference>
<feature type="transmembrane region" description="Helical" evidence="7">
    <location>
        <begin position="233"/>
        <end position="256"/>
    </location>
</feature>
<dbReference type="GO" id="GO:0042910">
    <property type="term" value="F:xenobiotic transmembrane transporter activity"/>
    <property type="evidence" value="ECO:0007669"/>
    <property type="project" value="InterPro"/>
</dbReference>
<evidence type="ECO:0000313" key="9">
    <source>
        <dbReference type="Proteomes" id="UP000278149"/>
    </source>
</evidence>
<sequence>MSLLFHGFKIFQRLTLHNFHEKLFNIRRVLKRVSESRVSEYREEIVNGPIVRTFFRLGIPPLINQLIAVAYNVLDALWLSIYNDLAVSVPRQVWPVIFLFNAPMQALTTVGMSTISQYIGMKDYREAEISASKLLTMASSLGMFLSISLFSLRSFIFSQVIGTPEEIAGWVMDYSAIMSVNILLNYIVFSYNTVLQAIGDTKRPAIINAFAVSVNTVLDPFLVLGIPPFPRTGVIGAALTDVLGSIISLVLLSSLLRKYELRIGFTSLGWDWIKLSIKIGFPVFIMASMNSLAFIAQLRLVNAFSIVAVTAYSIGFVVADIADAALFGLVSASSIMIGQNLGAGNLNRAKEISLKAAASVFSLLVLGILLVYPLRIGIVRAFTEDASIIGETDKFLQYLLPTLPFFGLFMIGMSAGRGSGRTLTPTIIGIFRLWVVRIGLGYFLSLSMGVMGIWISISLSNLLAGVAALIWLIYGNWNRPVIRRGEFEVSTT</sequence>
<evidence type="ECO:0000256" key="2">
    <source>
        <dbReference type="ARBA" id="ARBA00022448"/>
    </source>
</evidence>
<proteinExistence type="predicted"/>